<dbReference type="RefSeq" id="WP_244786896.1">
    <property type="nucleotide sequence ID" value="NZ_CP091508.1"/>
</dbReference>
<evidence type="ECO:0000313" key="2">
    <source>
        <dbReference type="EMBL" id="UOO82813.1"/>
    </source>
</evidence>
<keyword evidence="1" id="KW-0472">Membrane</keyword>
<evidence type="ECO:0008006" key="4">
    <source>
        <dbReference type="Google" id="ProtNLM"/>
    </source>
</evidence>
<reference evidence="2 3" key="1">
    <citation type="journal article" date="2022" name="Res Sq">
        <title>Evolution of multicellular longitudinally dividing oral cavity symbionts (Neisseriaceae).</title>
        <authorList>
            <person name="Nyongesa S."/>
            <person name="Weber P."/>
            <person name="Bernet E."/>
            <person name="Pullido F."/>
            <person name="Nieckarz M."/>
            <person name="Delaby M."/>
            <person name="Nieves C."/>
            <person name="Viehboeck T."/>
            <person name="Krause N."/>
            <person name="Rivera-Millot A."/>
            <person name="Nakamura A."/>
            <person name="Vischer N."/>
            <person name="VanNieuwenhze M."/>
            <person name="Brun Y."/>
            <person name="Cava F."/>
            <person name="Bulgheresi S."/>
            <person name="Veyrier F."/>
        </authorList>
    </citation>
    <scope>NUCLEOTIDE SEQUENCE [LARGE SCALE GENOMIC DNA]</scope>
    <source>
        <strain evidence="2 3">CCUG 63373m</strain>
    </source>
</reference>
<evidence type="ECO:0000313" key="3">
    <source>
        <dbReference type="Proteomes" id="UP000829817"/>
    </source>
</evidence>
<proteinExistence type="predicted"/>
<keyword evidence="1" id="KW-1133">Transmembrane helix</keyword>
<dbReference type="EMBL" id="CP091508">
    <property type="protein sequence ID" value="UOO82813.1"/>
    <property type="molecule type" value="Genomic_DNA"/>
</dbReference>
<protein>
    <recommendedName>
        <fullName evidence="4">DUF4830 domain-containing protein</fullName>
    </recommendedName>
</protein>
<gene>
    <name evidence="2" type="ORF">LVJ83_04935</name>
</gene>
<dbReference type="Proteomes" id="UP000829817">
    <property type="component" value="Chromosome"/>
</dbReference>
<sequence>MKIKLIKSILSFIFLFTIGYLFFTWNQNLDTTWQYKGNIKNTMIADAKELIKWNGNFNIKFLGFRNRHNTNQIKMPFSSEEKRNSFNQKIQSMGYRIIDLNNYYCKGNTILLFTIYDPTSNPHGSLTFIFFDENSAYNKCSDITA</sequence>
<evidence type="ECO:0000256" key="1">
    <source>
        <dbReference type="SAM" id="Phobius"/>
    </source>
</evidence>
<name>A0ABY4DWF4_9NEIS</name>
<keyword evidence="3" id="KW-1185">Reference proteome</keyword>
<accession>A0ABY4DWF4</accession>
<organism evidence="2 3">
    <name type="scientific">Uruburuella testudinis</name>
    <dbReference type="NCBI Taxonomy" id="1282863"/>
    <lineage>
        <taxon>Bacteria</taxon>
        <taxon>Pseudomonadati</taxon>
        <taxon>Pseudomonadota</taxon>
        <taxon>Betaproteobacteria</taxon>
        <taxon>Neisseriales</taxon>
        <taxon>Neisseriaceae</taxon>
        <taxon>Uruburuella</taxon>
    </lineage>
</organism>
<keyword evidence="1" id="KW-0812">Transmembrane</keyword>
<feature type="transmembrane region" description="Helical" evidence="1">
    <location>
        <begin position="5"/>
        <end position="25"/>
    </location>
</feature>